<evidence type="ECO:0000313" key="3">
    <source>
        <dbReference type="Proteomes" id="UP000184108"/>
    </source>
</evidence>
<protein>
    <submittedName>
        <fullName evidence="2">Uncharacterized protein</fullName>
    </submittedName>
</protein>
<feature type="compositionally biased region" description="Basic and acidic residues" evidence="1">
    <location>
        <begin position="249"/>
        <end position="270"/>
    </location>
</feature>
<name>A0A1M5K8U6_9FLAO</name>
<evidence type="ECO:0000256" key="1">
    <source>
        <dbReference type="SAM" id="MobiDB-lite"/>
    </source>
</evidence>
<reference evidence="3" key="1">
    <citation type="submission" date="2016-11" db="EMBL/GenBank/DDBJ databases">
        <authorList>
            <person name="Varghese N."/>
            <person name="Submissions S."/>
        </authorList>
    </citation>
    <scope>NUCLEOTIDE SEQUENCE [LARGE SCALE GENOMIC DNA]</scope>
    <source>
        <strain evidence="3">YR203</strain>
    </source>
</reference>
<gene>
    <name evidence="2" type="ORF">SAMN02787073_4300</name>
</gene>
<sequence>MKFVSWPPLFHEKMIELIQQNKFEDFKEALKNSEDLQIHEYIYDILNDQKVEINDESFSPYGYQIEFLEGLQLFKALEKSEISPDYLKQFSNLLVHLAFLMSAHVQSLAGEAMSQGAYLTDLGHVYRFKVYPEIRDGIQEFMDLLQTRPDEAKAVANLAAAKAKVSSSIGNILEKHEIGEDMLQFAEHFQNVGETEMAARIYQGIMNDFECESVKLSSGIIPEARHVDDRTEKEIEIFSKAKAKFEKLTGQKVQEPNRVHIKENQQRQDVAESVVPPAPSQPQEPLQPQKPNSSESSTPPQSSKPGLLNKIKRIFGKN</sequence>
<accession>A0A1M5K8U6</accession>
<organism evidence="2 3">
    <name type="scientific">Chryseobacterium vrystaatense</name>
    <dbReference type="NCBI Taxonomy" id="307480"/>
    <lineage>
        <taxon>Bacteria</taxon>
        <taxon>Pseudomonadati</taxon>
        <taxon>Bacteroidota</taxon>
        <taxon>Flavobacteriia</taxon>
        <taxon>Flavobacteriales</taxon>
        <taxon>Weeksellaceae</taxon>
        <taxon>Chryseobacterium group</taxon>
        <taxon>Chryseobacterium</taxon>
    </lineage>
</organism>
<feature type="region of interest" description="Disordered" evidence="1">
    <location>
        <begin position="249"/>
        <end position="318"/>
    </location>
</feature>
<evidence type="ECO:0000313" key="2">
    <source>
        <dbReference type="EMBL" id="SHG49256.1"/>
    </source>
</evidence>
<dbReference type="Proteomes" id="UP000184108">
    <property type="component" value="Unassembled WGS sequence"/>
</dbReference>
<dbReference type="AlphaFoldDB" id="A0A1M5K8U6"/>
<feature type="compositionally biased region" description="Low complexity" evidence="1">
    <location>
        <begin position="291"/>
        <end position="305"/>
    </location>
</feature>
<dbReference type="EMBL" id="FQVE01000006">
    <property type="protein sequence ID" value="SHG49256.1"/>
    <property type="molecule type" value="Genomic_DNA"/>
</dbReference>
<proteinExistence type="predicted"/>